<evidence type="ECO:0000313" key="3">
    <source>
        <dbReference type="Proteomes" id="UP000305778"/>
    </source>
</evidence>
<dbReference type="EMBL" id="SUMC01000001">
    <property type="protein sequence ID" value="TKA13209.1"/>
    <property type="molecule type" value="Genomic_DNA"/>
</dbReference>
<dbReference type="PROSITE" id="PS50943">
    <property type="entry name" value="HTH_CROC1"/>
    <property type="match status" value="1"/>
</dbReference>
<organism evidence="2 3">
    <name type="scientific">Actinacidiphila oryziradicis</name>
    <dbReference type="NCBI Taxonomy" id="2571141"/>
    <lineage>
        <taxon>Bacteria</taxon>
        <taxon>Bacillati</taxon>
        <taxon>Actinomycetota</taxon>
        <taxon>Actinomycetes</taxon>
        <taxon>Kitasatosporales</taxon>
        <taxon>Streptomycetaceae</taxon>
        <taxon>Actinacidiphila</taxon>
    </lineage>
</organism>
<name>A0A4V5N2C1_9ACTN</name>
<dbReference type="Proteomes" id="UP000305778">
    <property type="component" value="Unassembled WGS sequence"/>
</dbReference>
<dbReference type="InterPro" id="IPR001387">
    <property type="entry name" value="Cro/C1-type_HTH"/>
</dbReference>
<dbReference type="CDD" id="cd00093">
    <property type="entry name" value="HTH_XRE"/>
    <property type="match status" value="1"/>
</dbReference>
<accession>A0A4V5N2C1</accession>
<protein>
    <submittedName>
        <fullName evidence="2">Helix-turn-helix transcriptional regulator</fullName>
    </submittedName>
</protein>
<proteinExistence type="predicted"/>
<reference evidence="2 3" key="1">
    <citation type="submission" date="2019-04" db="EMBL/GenBank/DDBJ databases">
        <title>Streptomyces oryziradicis sp. nov., a novel actinomycete isolated from rhizosphere soil of rice (Oryza sativa L.).</title>
        <authorList>
            <person name="Li C."/>
        </authorList>
    </citation>
    <scope>NUCLEOTIDE SEQUENCE [LARGE SCALE GENOMIC DNA]</scope>
    <source>
        <strain evidence="2 3">NEAU-C40</strain>
    </source>
</reference>
<sequence length="200" mass="21954">MSYNLLRARELRGWTQLEAAERISTCLGKTWSIPVYAAAERAHRSARVKEFSADELVALSRAFRLPLTWWLVPPGPDTRIKPRSADEAITTDDLLSLLFPAEGEMQTDLENRTATLFSQLAAKAGSGQTSAYLEYVNRRNSALQSMIFSAFKAANIESAPAELDEIARRLKMALGILTSDLQHDGLADPSATEDPDVAGS</sequence>
<evidence type="ECO:0000259" key="1">
    <source>
        <dbReference type="PROSITE" id="PS50943"/>
    </source>
</evidence>
<dbReference type="AlphaFoldDB" id="A0A4V5N2C1"/>
<gene>
    <name evidence="2" type="ORF">FCI23_00230</name>
</gene>
<evidence type="ECO:0000313" key="2">
    <source>
        <dbReference type="EMBL" id="TKA13209.1"/>
    </source>
</evidence>
<comment type="caution">
    <text evidence="2">The sequence shown here is derived from an EMBL/GenBank/DDBJ whole genome shotgun (WGS) entry which is preliminary data.</text>
</comment>
<dbReference type="RefSeq" id="WP_136721369.1">
    <property type="nucleotide sequence ID" value="NZ_SUMC01000001.1"/>
</dbReference>
<dbReference type="OrthoDB" id="4281701at2"/>
<feature type="domain" description="HTH cro/C1-type" evidence="1">
    <location>
        <begin position="5"/>
        <end position="70"/>
    </location>
</feature>
<keyword evidence="3" id="KW-1185">Reference proteome</keyword>